<keyword evidence="4" id="KW-0256">Endoplasmic reticulum</keyword>
<dbReference type="PANTHER" id="PTHR45965">
    <property type="entry name" value="INACTIVE RHOMBOID PROTEIN"/>
    <property type="match status" value="1"/>
</dbReference>
<feature type="transmembrane region" description="Helical" evidence="8">
    <location>
        <begin position="1443"/>
        <end position="1466"/>
    </location>
</feature>
<dbReference type="InterPro" id="IPR022764">
    <property type="entry name" value="Peptidase_S54_rhomboid_dom"/>
</dbReference>
<evidence type="ECO:0000256" key="8">
    <source>
        <dbReference type="SAM" id="Phobius"/>
    </source>
</evidence>
<evidence type="ECO:0000313" key="10">
    <source>
        <dbReference type="EMBL" id="VEN47861.1"/>
    </source>
</evidence>
<proteinExistence type="inferred from homology"/>
<feature type="transmembrane region" description="Helical" evidence="8">
    <location>
        <begin position="1299"/>
        <end position="1321"/>
    </location>
</feature>
<protein>
    <recommendedName>
        <fullName evidence="9">Peptidase S54 rhomboid domain-containing protein</fullName>
    </recommendedName>
</protein>
<dbReference type="InterPro" id="IPR035952">
    <property type="entry name" value="Rhomboid-like_sf"/>
</dbReference>
<dbReference type="InterPro" id="IPR051512">
    <property type="entry name" value="Inactive_Rhomboid"/>
</dbReference>
<evidence type="ECO:0000256" key="2">
    <source>
        <dbReference type="ARBA" id="ARBA00009045"/>
    </source>
</evidence>
<evidence type="ECO:0000313" key="11">
    <source>
        <dbReference type="Proteomes" id="UP000410492"/>
    </source>
</evidence>
<feature type="region of interest" description="Disordered" evidence="7">
    <location>
        <begin position="1"/>
        <end position="73"/>
    </location>
</feature>
<feature type="region of interest" description="Disordered" evidence="7">
    <location>
        <begin position="645"/>
        <end position="738"/>
    </location>
</feature>
<feature type="region of interest" description="Disordered" evidence="7">
    <location>
        <begin position="242"/>
        <end position="324"/>
    </location>
</feature>
<dbReference type="GO" id="GO:0050708">
    <property type="term" value="P:regulation of protein secretion"/>
    <property type="evidence" value="ECO:0007669"/>
    <property type="project" value="TreeGrafter"/>
</dbReference>
<feature type="compositionally biased region" description="Low complexity" evidence="7">
    <location>
        <begin position="344"/>
        <end position="358"/>
    </location>
</feature>
<comment type="subcellular location">
    <subcellularLocation>
        <location evidence="1">Endoplasmic reticulum membrane</location>
        <topology evidence="1">Multi-pass membrane protein</topology>
    </subcellularLocation>
</comment>
<organism evidence="10 11">
    <name type="scientific">Callosobruchus maculatus</name>
    <name type="common">Southern cowpea weevil</name>
    <name type="synonym">Pulse bruchid</name>
    <dbReference type="NCBI Taxonomy" id="64391"/>
    <lineage>
        <taxon>Eukaryota</taxon>
        <taxon>Metazoa</taxon>
        <taxon>Ecdysozoa</taxon>
        <taxon>Arthropoda</taxon>
        <taxon>Hexapoda</taxon>
        <taxon>Insecta</taxon>
        <taxon>Pterygota</taxon>
        <taxon>Neoptera</taxon>
        <taxon>Endopterygota</taxon>
        <taxon>Coleoptera</taxon>
        <taxon>Polyphaga</taxon>
        <taxon>Cucujiformia</taxon>
        <taxon>Chrysomeloidea</taxon>
        <taxon>Chrysomelidae</taxon>
        <taxon>Bruchinae</taxon>
        <taxon>Bruchini</taxon>
        <taxon>Callosobruchus</taxon>
    </lineage>
</organism>
<dbReference type="GO" id="GO:0004252">
    <property type="term" value="F:serine-type endopeptidase activity"/>
    <property type="evidence" value="ECO:0007669"/>
    <property type="project" value="InterPro"/>
</dbReference>
<feature type="compositionally biased region" description="Basic and acidic residues" evidence="7">
    <location>
        <begin position="256"/>
        <end position="270"/>
    </location>
</feature>
<feature type="transmembrane region" description="Helical" evidence="8">
    <location>
        <begin position="1044"/>
        <end position="1066"/>
    </location>
</feature>
<dbReference type="GO" id="GO:0005789">
    <property type="term" value="C:endoplasmic reticulum membrane"/>
    <property type="evidence" value="ECO:0007669"/>
    <property type="project" value="UniProtKB-SubCell"/>
</dbReference>
<feature type="compositionally biased region" description="Low complexity" evidence="7">
    <location>
        <begin position="405"/>
        <end position="414"/>
    </location>
</feature>
<feature type="transmembrane region" description="Helical" evidence="8">
    <location>
        <begin position="1414"/>
        <end position="1431"/>
    </location>
</feature>
<dbReference type="PANTHER" id="PTHR45965:SF3">
    <property type="entry name" value="INACTIVE RHOMBOID PROTEIN 1"/>
    <property type="match status" value="1"/>
</dbReference>
<accession>A0A653CIX4</accession>
<evidence type="ECO:0000256" key="7">
    <source>
        <dbReference type="SAM" id="MobiDB-lite"/>
    </source>
</evidence>
<keyword evidence="5 8" id="KW-1133">Transmembrane helix</keyword>
<dbReference type="SUPFAM" id="SSF144091">
    <property type="entry name" value="Rhomboid-like"/>
    <property type="match status" value="1"/>
</dbReference>
<dbReference type="Gene3D" id="1.20.1540.10">
    <property type="entry name" value="Rhomboid-like"/>
    <property type="match status" value="1"/>
</dbReference>
<feature type="region of interest" description="Disordered" evidence="7">
    <location>
        <begin position="142"/>
        <end position="206"/>
    </location>
</feature>
<evidence type="ECO:0000256" key="4">
    <source>
        <dbReference type="ARBA" id="ARBA00022824"/>
    </source>
</evidence>
<feature type="compositionally biased region" description="Low complexity" evidence="7">
    <location>
        <begin position="308"/>
        <end position="320"/>
    </location>
</feature>
<feature type="region of interest" description="Disordered" evidence="7">
    <location>
        <begin position="500"/>
        <end position="521"/>
    </location>
</feature>
<feature type="region of interest" description="Disordered" evidence="7">
    <location>
        <begin position="338"/>
        <end position="358"/>
    </location>
</feature>
<dbReference type="GO" id="GO:0042058">
    <property type="term" value="P:regulation of epidermal growth factor receptor signaling pathway"/>
    <property type="evidence" value="ECO:0007669"/>
    <property type="project" value="TreeGrafter"/>
</dbReference>
<feature type="compositionally biased region" description="Pro residues" evidence="7">
    <location>
        <begin position="679"/>
        <end position="691"/>
    </location>
</feature>
<feature type="compositionally biased region" description="Polar residues" evidence="7">
    <location>
        <begin position="1"/>
        <end position="11"/>
    </location>
</feature>
<feature type="compositionally biased region" description="Basic and acidic residues" evidence="7">
    <location>
        <begin position="178"/>
        <end position="206"/>
    </location>
</feature>
<feature type="transmembrane region" description="Helical" evidence="8">
    <location>
        <begin position="1364"/>
        <end position="1382"/>
    </location>
</feature>
<sequence length="1501" mass="167497">MASECGVTSGSGAIAQKSPAGRGGGGAPHLEPPLVERFAPGGSERYPLGERPHAAVATGGGQAGPQDRGQANGYHTTERFSCQRFPDRYTPVQNLGSLDRYHTYTTLDRYCRTATPTDIRYHTLSTDKHTTGGRYTPVEKYQGGTTERHRHHHSHHQSAQNVCFAASESRRRSGSKQDAYKVRERSSSSDRKDREDRQATGYHRMEQYIADRFPTIPCPERFATKEKPDHLFSVAAASSTVSSYLEPPSPAPVSASERRFAPPLQPHEDSTPSPDCFANNAFPSPTAQGGLVPTATERFAPPPPLSPSPTEQQHQQQQQQLRYAPAVSPKKLERYEKRYHHHQSQQQQQQQASAPATSGASAAAAAVVVTSTVDRFSHKERYQSYSERYPSVSYTTDKFVHNDNRYNTNSNNNNSGGERYIPPNAHTPVERYVPQPQEPYYGPSYQGYGFKYNASDPYMRRDLAYHYRLSLPYNGSHYQRVRYMGTPNRMKCCQLQDYQLSKSSPGSSSSSSSVTSSQGKDIHQPKDICIQDIQCQNYPSYQQQEKAVQCGNIATQPPSQCMGYASPTLRTGNAAKGPHCRHSICSSPSVEYVGASGGRHVCATPPPRGSVGSDGGLCPLDPCCAARRQSAITVAVWRAAAATAPQPTPPAITPQHQPAQPPGMTPGDQQHSRSSSAQPPEPPPDEPPPAQAAPRVQRAVSMPTPAHQRAVSDVPVGTPRTAHRPVNYSQSERLPNRERPALNRSISRKEIIKNYIKKETANFFGVDEENENEQQLRWLDRRKRMACRTMGPLKEEFCLPATFSRLRHRRALSELASAPSVGSSQRPDVLPGMAGDFPDTAAPTTAGTVLRRKDSVARMTWDGLSYVVTTLTRHRPRPRSQQSEWSRSYPPDTISTSAESPEEQTFFDEAAVPPALMGAEAGDRDSVDRGQQQQHLQYQPAAAELQPVAAYRDRYSGLTTRHHDRVWKREREDVVLRHGEHRPHIGSSRILSNTLDNVLDNSNRRQYGMGLVGRLFGRSFRKSVAQDTKVQEQLDDMEDYRPMFTYWVTTVQILVLFISIICYGFGPFGIDMQTRSGQVLVTSLSLQQVDYMEPANFWFGPRANDLIHLGAKFAPCMRVDTKIKKEIDKIQAKERETACCIRNDDSGCVQSSQADCSKTISTWKKWTMGDAGPGGRISGSVCGLDPKFCDAPASVHPYEWPDDITKWPICRKTNTQFSIQNRPKDKLAEHMVCEVIGHPCCIGIHGQCKITTREYCDFVRGTFHEEASLCSQVSCLNDVCGMIPFYFPNVPDQFYRLWTSLFLHAGVLQLMVTVLIQYFLMRDLEKLTGSVRIGIIYIGSGVAGNLASAIFVPYRADVGPAGSQFGLLACLIVEVLNAWPMLKHPNQALCKLLSITLVLFFLGLLPWVDNYAHLFGFVFGFLLSYAFLPFISFGHYDRHKKIFLIWVCLASAWILFICLVLLFYIIPVYDCKICSYFNCLPLTRDFCASQNINFKREEPIV</sequence>
<evidence type="ECO:0000256" key="3">
    <source>
        <dbReference type="ARBA" id="ARBA00022692"/>
    </source>
</evidence>
<dbReference type="EMBL" id="CAACVG010007973">
    <property type="protein sequence ID" value="VEN47861.1"/>
    <property type="molecule type" value="Genomic_DNA"/>
</dbReference>
<feature type="domain" description="Peptidase S54 rhomboid" evidence="9">
    <location>
        <begin position="1292"/>
        <end position="1428"/>
    </location>
</feature>
<evidence type="ECO:0000259" key="9">
    <source>
        <dbReference type="Pfam" id="PF01694"/>
    </source>
</evidence>
<evidence type="ECO:0000256" key="6">
    <source>
        <dbReference type="ARBA" id="ARBA00023136"/>
    </source>
</evidence>
<keyword evidence="6 8" id="KW-0472">Membrane</keyword>
<feature type="region of interest" description="Disordered" evidence="7">
    <location>
        <begin position="920"/>
        <end position="942"/>
    </location>
</feature>
<dbReference type="Proteomes" id="UP000410492">
    <property type="component" value="Unassembled WGS sequence"/>
</dbReference>
<dbReference type="Pfam" id="PF01694">
    <property type="entry name" value="Rhomboid"/>
    <property type="match status" value="1"/>
</dbReference>
<gene>
    <name evidence="10" type="ORF">CALMAC_LOCUS9520</name>
</gene>
<reference evidence="10 11" key="1">
    <citation type="submission" date="2019-01" db="EMBL/GenBank/DDBJ databases">
        <authorList>
            <person name="Sayadi A."/>
        </authorList>
    </citation>
    <scope>NUCLEOTIDE SEQUENCE [LARGE SCALE GENOMIC DNA]</scope>
</reference>
<feature type="transmembrane region" description="Helical" evidence="8">
    <location>
        <begin position="1389"/>
        <end position="1408"/>
    </location>
</feature>
<evidence type="ECO:0000256" key="5">
    <source>
        <dbReference type="ARBA" id="ARBA00022989"/>
    </source>
</evidence>
<dbReference type="FunFam" id="1.20.1540.10:FF:000025">
    <property type="entry name" value="Putative rhomboid family"/>
    <property type="match status" value="1"/>
</dbReference>
<keyword evidence="11" id="KW-1185">Reference proteome</keyword>
<feature type="transmembrane region" description="Helical" evidence="8">
    <location>
        <begin position="1333"/>
        <end position="1352"/>
    </location>
</feature>
<evidence type="ECO:0000256" key="1">
    <source>
        <dbReference type="ARBA" id="ARBA00004477"/>
    </source>
</evidence>
<feature type="region of interest" description="Disordered" evidence="7">
    <location>
        <begin position="401"/>
        <end position="431"/>
    </location>
</feature>
<feature type="compositionally biased region" description="Polar residues" evidence="7">
    <location>
        <begin position="667"/>
        <end position="676"/>
    </location>
</feature>
<feature type="region of interest" description="Disordered" evidence="7">
    <location>
        <begin position="872"/>
        <end position="904"/>
    </location>
</feature>
<keyword evidence="3 8" id="KW-0812">Transmembrane</keyword>
<comment type="similarity">
    <text evidence="2">Belongs to the peptidase S54 family.</text>
</comment>
<dbReference type="OrthoDB" id="2146116at2759"/>
<feature type="compositionally biased region" description="Low complexity" evidence="7">
    <location>
        <begin position="501"/>
        <end position="517"/>
    </location>
</feature>
<name>A0A653CIX4_CALMS</name>